<gene>
    <name evidence="1" type="ORF">RND61_26440</name>
</gene>
<evidence type="ECO:0000313" key="1">
    <source>
        <dbReference type="EMBL" id="MDT9685575.1"/>
    </source>
</evidence>
<name>A0ABU3QS48_9ACTN</name>
<dbReference type="RefSeq" id="WP_315880619.1">
    <property type="nucleotide sequence ID" value="NZ_JAWCTQ010000044.1"/>
</dbReference>
<dbReference type="EMBL" id="JAWCTQ010000044">
    <property type="protein sequence ID" value="MDT9685575.1"/>
    <property type="molecule type" value="Genomic_DNA"/>
</dbReference>
<dbReference type="Proteomes" id="UP001250181">
    <property type="component" value="Unassembled WGS sequence"/>
</dbReference>
<sequence length="234" mass="24751">MTTSVTIASDVIDQVGLDQAAQFQSRVTVFECVECSTAGDARTEPAVVVLRRSPGLSHLGVAHHRCANSQVRDYGPGDLALTGETDLVPRAIGLPTVDGTKPALLLAFEEQVALIEGGHTYDPVVRQLVSEGLHALPGLGKAAPDSPGWRIALGAEGRVRVQSDVRVHLRGHVVVPSPWLRLASPARAVTLLFGSLSHADIYADQPPFRAYAAALRAGRMVGGTVRLETVVSAF</sequence>
<evidence type="ECO:0000313" key="2">
    <source>
        <dbReference type="Proteomes" id="UP001250181"/>
    </source>
</evidence>
<organism evidence="1 2">
    <name type="scientific">Streptomyces tamarix</name>
    <dbReference type="NCBI Taxonomy" id="3078565"/>
    <lineage>
        <taxon>Bacteria</taxon>
        <taxon>Bacillati</taxon>
        <taxon>Actinomycetota</taxon>
        <taxon>Actinomycetes</taxon>
        <taxon>Kitasatosporales</taxon>
        <taxon>Streptomycetaceae</taxon>
        <taxon>Streptomyces</taxon>
    </lineage>
</organism>
<accession>A0ABU3QS48</accession>
<protein>
    <submittedName>
        <fullName evidence="1">Uncharacterized protein</fullName>
    </submittedName>
</protein>
<proteinExistence type="predicted"/>
<keyword evidence="2" id="KW-1185">Reference proteome</keyword>
<reference evidence="1 2" key="1">
    <citation type="submission" date="2023-09" db="EMBL/GenBank/DDBJ databases">
        <title>Streptomyces sp. nov.: A antagonism against Alternaria gaisen Producing Streptochlin, Isolated from Tamarix root soil.</title>
        <authorList>
            <person name="Chen Y."/>
        </authorList>
    </citation>
    <scope>NUCLEOTIDE SEQUENCE [LARGE SCALE GENOMIC DNA]</scope>
    <source>
        <strain evidence="1 2">TRM76323</strain>
    </source>
</reference>
<comment type="caution">
    <text evidence="1">The sequence shown here is derived from an EMBL/GenBank/DDBJ whole genome shotgun (WGS) entry which is preliminary data.</text>
</comment>